<dbReference type="Pfam" id="PF07751">
    <property type="entry name" value="Abi_2"/>
    <property type="match status" value="1"/>
</dbReference>
<evidence type="ECO:0008006" key="3">
    <source>
        <dbReference type="Google" id="ProtNLM"/>
    </source>
</evidence>
<comment type="caution">
    <text evidence="1">The sequence shown here is derived from an EMBL/GenBank/DDBJ whole genome shotgun (WGS) entry which is preliminary data.</text>
</comment>
<evidence type="ECO:0000313" key="2">
    <source>
        <dbReference type="Proteomes" id="UP001501446"/>
    </source>
</evidence>
<dbReference type="Proteomes" id="UP001501446">
    <property type="component" value="Unassembled WGS sequence"/>
</dbReference>
<protein>
    <recommendedName>
        <fullName evidence="3">Abi family protein</fullName>
    </recommendedName>
</protein>
<dbReference type="InterPro" id="IPR011664">
    <property type="entry name" value="Abi_system_AbiD/AbiF-like"/>
</dbReference>
<proteinExistence type="predicted"/>
<accession>A0ABP8X975</accession>
<name>A0ABP8X975_9MICC</name>
<evidence type="ECO:0000313" key="1">
    <source>
        <dbReference type="EMBL" id="GAA4703457.1"/>
    </source>
</evidence>
<gene>
    <name evidence="1" type="ORF">GCM10025781_22750</name>
</gene>
<dbReference type="EMBL" id="BAABLN010000034">
    <property type="protein sequence ID" value="GAA4703457.1"/>
    <property type="molecule type" value="Genomic_DNA"/>
</dbReference>
<keyword evidence="2" id="KW-1185">Reference proteome</keyword>
<sequence>MPRPLRPRGSLLFDKPPLSFDDLLGRLVDRGLHVPDRGRTRRYLRHLGYYRLSPYTIPFQQGGSDYLLHNGTSFNDVLDLYVFDRALRLLVMDALERVEVAVRAALTDRMATTSDDPHRYMNASHFQHRGSTSVS</sequence>
<reference evidence="2" key="1">
    <citation type="journal article" date="2019" name="Int. J. Syst. Evol. Microbiol.">
        <title>The Global Catalogue of Microorganisms (GCM) 10K type strain sequencing project: providing services to taxonomists for standard genome sequencing and annotation.</title>
        <authorList>
            <consortium name="The Broad Institute Genomics Platform"/>
            <consortium name="The Broad Institute Genome Sequencing Center for Infectious Disease"/>
            <person name="Wu L."/>
            <person name="Ma J."/>
        </authorList>
    </citation>
    <scope>NUCLEOTIDE SEQUENCE [LARGE SCALE GENOMIC DNA]</scope>
    <source>
        <strain evidence="2">JCM 18958</strain>
    </source>
</reference>
<dbReference type="RefSeq" id="WP_345311562.1">
    <property type="nucleotide sequence ID" value="NZ_BAABLN010000034.1"/>
</dbReference>
<organism evidence="1 2">
    <name type="scientific">Kocuria gwangalliensis</name>
    <dbReference type="NCBI Taxonomy" id="501592"/>
    <lineage>
        <taxon>Bacteria</taxon>
        <taxon>Bacillati</taxon>
        <taxon>Actinomycetota</taxon>
        <taxon>Actinomycetes</taxon>
        <taxon>Micrococcales</taxon>
        <taxon>Micrococcaceae</taxon>
        <taxon>Kocuria</taxon>
    </lineage>
</organism>